<dbReference type="EMBL" id="FNUS01000001">
    <property type="protein sequence ID" value="SEF66258.1"/>
    <property type="molecule type" value="Genomic_DNA"/>
</dbReference>
<protein>
    <submittedName>
        <fullName evidence="2">Uncharacterized protein</fullName>
    </submittedName>
</protein>
<accession>A0A1H5TVM7</accession>
<dbReference type="OrthoDB" id="1270560at2"/>
<sequence>MKKILAFAFLIFSVGAVNAQNFGLINKILDKLENNNKSQKDYDDYKLEGKKFFVLVDAPDHSERHIIEFLPDNKVQVIELIDDKKTGDSFSNIFNGDIMRKHNSISVRADILEGVKIPVPKVYNLLLNFYRGYWYLIDVNTGEKWLETNYLK</sequence>
<organism evidence="2 3">
    <name type="scientific">Halpernia humi</name>
    <dbReference type="NCBI Taxonomy" id="493375"/>
    <lineage>
        <taxon>Bacteria</taxon>
        <taxon>Pseudomonadati</taxon>
        <taxon>Bacteroidota</taxon>
        <taxon>Flavobacteriia</taxon>
        <taxon>Flavobacteriales</taxon>
        <taxon>Weeksellaceae</taxon>
        <taxon>Chryseobacterium group</taxon>
        <taxon>Halpernia</taxon>
    </lineage>
</organism>
<feature type="signal peptide" evidence="1">
    <location>
        <begin position="1"/>
        <end position="19"/>
    </location>
</feature>
<dbReference type="AlphaFoldDB" id="A0A1H5TVM7"/>
<keyword evidence="3" id="KW-1185">Reference proteome</keyword>
<evidence type="ECO:0000313" key="2">
    <source>
        <dbReference type="EMBL" id="SEF66258.1"/>
    </source>
</evidence>
<evidence type="ECO:0000313" key="3">
    <source>
        <dbReference type="Proteomes" id="UP000236738"/>
    </source>
</evidence>
<feature type="chain" id="PRO_5009285466" evidence="1">
    <location>
        <begin position="20"/>
        <end position="152"/>
    </location>
</feature>
<dbReference type="Proteomes" id="UP000236738">
    <property type="component" value="Unassembled WGS sequence"/>
</dbReference>
<keyword evidence="1" id="KW-0732">Signal</keyword>
<proteinExistence type="predicted"/>
<name>A0A1H5TVM7_9FLAO</name>
<evidence type="ECO:0000256" key="1">
    <source>
        <dbReference type="SAM" id="SignalP"/>
    </source>
</evidence>
<gene>
    <name evidence="2" type="ORF">SAMN05421847_0571</name>
</gene>
<dbReference type="RefSeq" id="WP_103912584.1">
    <property type="nucleotide sequence ID" value="NZ_FNUS01000001.1"/>
</dbReference>
<reference evidence="3" key="1">
    <citation type="submission" date="2016-10" db="EMBL/GenBank/DDBJ databases">
        <authorList>
            <person name="Varghese N."/>
            <person name="Submissions S."/>
        </authorList>
    </citation>
    <scope>NUCLEOTIDE SEQUENCE [LARGE SCALE GENOMIC DNA]</scope>
    <source>
        <strain evidence="3">DSM 21580</strain>
    </source>
</reference>